<reference evidence="1 2" key="1">
    <citation type="submission" date="2023-07" db="EMBL/GenBank/DDBJ databases">
        <title>Comparative genomics of wheat-associated soil bacteria to identify genetic determinants of phenazine resistance.</title>
        <authorList>
            <person name="Mouncey N."/>
        </authorList>
    </citation>
    <scope>NUCLEOTIDE SEQUENCE [LARGE SCALE GENOMIC DNA]</scope>
    <source>
        <strain evidence="1 2">W4I9-1</strain>
    </source>
</reference>
<dbReference type="RefSeq" id="WP_307295929.1">
    <property type="nucleotide sequence ID" value="NZ_JAUSXV010000001.1"/>
</dbReference>
<evidence type="ECO:0000313" key="1">
    <source>
        <dbReference type="EMBL" id="MDQ0647815.1"/>
    </source>
</evidence>
<proteinExistence type="predicted"/>
<gene>
    <name evidence="1" type="ORF">QFZ53_002011</name>
</gene>
<sequence>MRWDRLFEDLEGQLASEWEAERAALDAESERLRISRLDLRSRLRMLCSAGAPAVLTLAGVHRLPVRLVALGADWVAASDVVSDGPRVATSIRIIPLHAVRGIAVDHGMLLTSLEEQGEQSADLRERMTLGFVLRDLARRRATVRVSTADGEELHGTIDRAGADHLDLAQHEPGSARLASAVSGFLIIPFDAVVAVQTAGDHMP</sequence>
<protein>
    <recommendedName>
        <fullName evidence="3">Chemotaxis protein CheW</fullName>
    </recommendedName>
</protein>
<evidence type="ECO:0008006" key="3">
    <source>
        <dbReference type="Google" id="ProtNLM"/>
    </source>
</evidence>
<organism evidence="1 2">
    <name type="scientific">Microbacterium natoriense</name>
    <dbReference type="NCBI Taxonomy" id="284570"/>
    <lineage>
        <taxon>Bacteria</taxon>
        <taxon>Bacillati</taxon>
        <taxon>Actinomycetota</taxon>
        <taxon>Actinomycetes</taxon>
        <taxon>Micrococcales</taxon>
        <taxon>Microbacteriaceae</taxon>
        <taxon>Microbacterium</taxon>
    </lineage>
</organism>
<dbReference type="Proteomes" id="UP001244427">
    <property type="component" value="Unassembled WGS sequence"/>
</dbReference>
<evidence type="ECO:0000313" key="2">
    <source>
        <dbReference type="Proteomes" id="UP001244427"/>
    </source>
</evidence>
<dbReference type="AlphaFoldDB" id="A0AAW8EWK2"/>
<comment type="caution">
    <text evidence="1">The sequence shown here is derived from an EMBL/GenBank/DDBJ whole genome shotgun (WGS) entry which is preliminary data.</text>
</comment>
<keyword evidence="2" id="KW-1185">Reference proteome</keyword>
<name>A0AAW8EWK2_9MICO</name>
<accession>A0AAW8EWK2</accession>
<dbReference type="EMBL" id="JAUSXV010000001">
    <property type="protein sequence ID" value="MDQ0647815.1"/>
    <property type="molecule type" value="Genomic_DNA"/>
</dbReference>